<dbReference type="RefSeq" id="WP_062284405.1">
    <property type="nucleotide sequence ID" value="NZ_LTBC01000006.1"/>
</dbReference>
<evidence type="ECO:0000313" key="1">
    <source>
        <dbReference type="EMBL" id="KYH32039.1"/>
    </source>
</evidence>
<dbReference type="PATRIC" id="fig|1122241.3.peg.2042"/>
<dbReference type="Proteomes" id="UP000075670">
    <property type="component" value="Unassembled WGS sequence"/>
</dbReference>
<gene>
    <name evidence="1" type="ORF">MOMUL_19210</name>
</gene>
<evidence type="ECO:0000313" key="2">
    <source>
        <dbReference type="Proteomes" id="UP000075670"/>
    </source>
</evidence>
<comment type="caution">
    <text evidence="1">The sequence shown here is derived from an EMBL/GenBank/DDBJ whole genome shotgun (WGS) entry which is preliminary data.</text>
</comment>
<accession>A0A151AWI7</accession>
<dbReference type="InterPro" id="IPR022148">
    <property type="entry name" value="CopG_antitoxin"/>
</dbReference>
<name>A0A151AWI7_9FIRM</name>
<organism evidence="1 2">
    <name type="scientific">Moorella mulderi DSM 14980</name>
    <dbReference type="NCBI Taxonomy" id="1122241"/>
    <lineage>
        <taxon>Bacteria</taxon>
        <taxon>Bacillati</taxon>
        <taxon>Bacillota</taxon>
        <taxon>Clostridia</taxon>
        <taxon>Neomoorellales</taxon>
        <taxon>Neomoorellaceae</taxon>
        <taxon>Neomoorella</taxon>
    </lineage>
</organism>
<sequence length="100" mass="11745">MKTEKTLPEFKNEQEMAEFWDNHSVADYWDQLEPEEVELAPELAAKAAERQKTKRITLRLRVSQIETAKEIARKKDIPYQTLMRSWIAQGIERELAGGER</sequence>
<dbReference type="Pfam" id="PF12441">
    <property type="entry name" value="CopG_antitoxin"/>
    <property type="match status" value="1"/>
</dbReference>
<dbReference type="AlphaFoldDB" id="A0A151AWI7"/>
<proteinExistence type="predicted"/>
<keyword evidence="2" id="KW-1185">Reference proteome</keyword>
<protein>
    <recommendedName>
        <fullName evidence="3">CopG antitoxin of type II toxin-antitoxin system</fullName>
    </recommendedName>
</protein>
<reference evidence="1 2" key="1">
    <citation type="submission" date="2016-02" db="EMBL/GenBank/DDBJ databases">
        <title>Genome sequence of Moorella mulderi DSM 14980.</title>
        <authorList>
            <person name="Poehlein A."/>
            <person name="Daniel R."/>
        </authorList>
    </citation>
    <scope>NUCLEOTIDE SEQUENCE [LARGE SCALE GENOMIC DNA]</scope>
    <source>
        <strain evidence="1 2">DSM 14980</strain>
    </source>
</reference>
<evidence type="ECO:0008006" key="3">
    <source>
        <dbReference type="Google" id="ProtNLM"/>
    </source>
</evidence>
<dbReference type="EMBL" id="LTBC01000006">
    <property type="protein sequence ID" value="KYH32039.1"/>
    <property type="molecule type" value="Genomic_DNA"/>
</dbReference>